<proteinExistence type="predicted"/>
<organism evidence="2 3">
    <name type="scientific">Natronorubrum halalkaliphilum</name>
    <dbReference type="NCBI Taxonomy" id="2691917"/>
    <lineage>
        <taxon>Archaea</taxon>
        <taxon>Methanobacteriati</taxon>
        <taxon>Methanobacteriota</taxon>
        <taxon>Stenosarchaea group</taxon>
        <taxon>Halobacteria</taxon>
        <taxon>Halobacteriales</taxon>
        <taxon>Natrialbaceae</taxon>
        <taxon>Natronorubrum</taxon>
    </lineage>
</organism>
<keyword evidence="1" id="KW-0472">Membrane</keyword>
<sequence length="95" mass="9746">MTPVALLVAFCALMAAIALGRLAIDDGWDRVEIGSALVVVGITVLSGVWVAVVESVLARTGQVLLGIVGTAVVCVGIVLIVHYWGEPPESTASCD</sequence>
<feature type="transmembrane region" description="Helical" evidence="1">
    <location>
        <begin position="64"/>
        <end position="85"/>
    </location>
</feature>
<feature type="transmembrane region" description="Helical" evidence="1">
    <location>
        <begin position="33"/>
        <end position="52"/>
    </location>
</feature>
<comment type="caution">
    <text evidence="2">The sequence shown here is derived from an EMBL/GenBank/DDBJ whole genome shotgun (WGS) entry which is preliminary data.</text>
</comment>
<evidence type="ECO:0000313" key="3">
    <source>
        <dbReference type="Proteomes" id="UP000434101"/>
    </source>
</evidence>
<name>A0A6B0VSB5_9EURY</name>
<dbReference type="OrthoDB" id="169164at2157"/>
<dbReference type="EMBL" id="WUYX01000053">
    <property type="protein sequence ID" value="MXV63672.1"/>
    <property type="molecule type" value="Genomic_DNA"/>
</dbReference>
<dbReference type="Proteomes" id="UP000434101">
    <property type="component" value="Unassembled WGS sequence"/>
</dbReference>
<keyword evidence="1" id="KW-0812">Transmembrane</keyword>
<keyword evidence="1" id="KW-1133">Transmembrane helix</keyword>
<accession>A0A6B0VSB5</accession>
<gene>
    <name evidence="2" type="ORF">GS429_16720</name>
</gene>
<evidence type="ECO:0000313" key="2">
    <source>
        <dbReference type="EMBL" id="MXV63672.1"/>
    </source>
</evidence>
<reference evidence="2 3" key="1">
    <citation type="submission" date="2020-01" db="EMBL/GenBank/DDBJ databases">
        <title>Natronorubrum sp. JWXQ-INN 674 isolated from Inner Mongolia Autonomous Region of China.</title>
        <authorList>
            <person name="Xue Q."/>
        </authorList>
    </citation>
    <scope>NUCLEOTIDE SEQUENCE [LARGE SCALE GENOMIC DNA]</scope>
    <source>
        <strain evidence="2 3">JWXQ-INN-674</strain>
    </source>
</reference>
<keyword evidence="3" id="KW-1185">Reference proteome</keyword>
<protein>
    <submittedName>
        <fullName evidence="2">Uncharacterized protein</fullName>
    </submittedName>
</protein>
<dbReference type="RefSeq" id="WP_160066474.1">
    <property type="nucleotide sequence ID" value="NZ_WUYX01000053.1"/>
</dbReference>
<evidence type="ECO:0000256" key="1">
    <source>
        <dbReference type="SAM" id="Phobius"/>
    </source>
</evidence>
<dbReference type="AlphaFoldDB" id="A0A6B0VSB5"/>